<dbReference type="AlphaFoldDB" id="A0A830B0S9"/>
<reference evidence="1" key="1">
    <citation type="submission" date="2020-07" db="EMBL/GenBank/DDBJ databases">
        <title>Ethylene signaling mediates host invasion by parasitic plants.</title>
        <authorList>
            <person name="Yoshida S."/>
        </authorList>
    </citation>
    <scope>NUCLEOTIDE SEQUENCE</scope>
    <source>
        <strain evidence="1">Okayama</strain>
    </source>
</reference>
<dbReference type="PANTHER" id="PTHR35094">
    <property type="entry name" value="LEUCINE-RICH REPEAT EXTENSIN-LIKE PROTEIN 2"/>
    <property type="match status" value="1"/>
</dbReference>
<gene>
    <name evidence="1" type="ORF">PHJA_000026400</name>
</gene>
<evidence type="ECO:0000313" key="2">
    <source>
        <dbReference type="Proteomes" id="UP000653305"/>
    </source>
</evidence>
<protein>
    <submittedName>
        <fullName evidence="1">Uncharacterized protein</fullName>
    </submittedName>
</protein>
<keyword evidence="2" id="KW-1185">Reference proteome</keyword>
<sequence length="110" mass="11969">MPDLSIKCGECPCVNPCSQNLPPPPPPSPQPPPVQYCYPPPPPRFVYRTGIPPPPPTRFIYVTGAPKKLYPSDDPFNLQIYSNAAIVSFRNLGAFLLVLGCSAIQLMVSC</sequence>
<dbReference type="Proteomes" id="UP000653305">
    <property type="component" value="Unassembled WGS sequence"/>
</dbReference>
<dbReference type="PANTHER" id="PTHR35094:SF7">
    <property type="entry name" value="LEUCINE-RICH REPEAT EXTENSIN-LIKE PROTEIN 2"/>
    <property type="match status" value="1"/>
</dbReference>
<dbReference type="EMBL" id="BMAC01000002">
    <property type="protein sequence ID" value="GFP78829.1"/>
    <property type="molecule type" value="Genomic_DNA"/>
</dbReference>
<proteinExistence type="predicted"/>
<evidence type="ECO:0000313" key="1">
    <source>
        <dbReference type="EMBL" id="GFP78829.1"/>
    </source>
</evidence>
<organism evidence="1 2">
    <name type="scientific">Phtheirospermum japonicum</name>
    <dbReference type="NCBI Taxonomy" id="374723"/>
    <lineage>
        <taxon>Eukaryota</taxon>
        <taxon>Viridiplantae</taxon>
        <taxon>Streptophyta</taxon>
        <taxon>Embryophyta</taxon>
        <taxon>Tracheophyta</taxon>
        <taxon>Spermatophyta</taxon>
        <taxon>Magnoliopsida</taxon>
        <taxon>eudicotyledons</taxon>
        <taxon>Gunneridae</taxon>
        <taxon>Pentapetalae</taxon>
        <taxon>asterids</taxon>
        <taxon>lamiids</taxon>
        <taxon>Lamiales</taxon>
        <taxon>Orobanchaceae</taxon>
        <taxon>Orobanchaceae incertae sedis</taxon>
        <taxon>Phtheirospermum</taxon>
    </lineage>
</organism>
<accession>A0A830B0S9</accession>
<dbReference type="OrthoDB" id="912382at2759"/>
<comment type="caution">
    <text evidence="1">The sequence shown here is derived from an EMBL/GenBank/DDBJ whole genome shotgun (WGS) entry which is preliminary data.</text>
</comment>
<name>A0A830B0S9_9LAMI</name>